<dbReference type="OrthoDB" id="10422054at2759"/>
<accession>A0A9P4U7H5</accession>
<dbReference type="AlphaFoldDB" id="A0A9P4U7H5"/>
<evidence type="ECO:0000256" key="1">
    <source>
        <dbReference type="SAM" id="MobiDB-lite"/>
    </source>
</evidence>
<organism evidence="2 3">
    <name type="scientific">Karstenula rhodostoma CBS 690.94</name>
    <dbReference type="NCBI Taxonomy" id="1392251"/>
    <lineage>
        <taxon>Eukaryota</taxon>
        <taxon>Fungi</taxon>
        <taxon>Dikarya</taxon>
        <taxon>Ascomycota</taxon>
        <taxon>Pezizomycotina</taxon>
        <taxon>Dothideomycetes</taxon>
        <taxon>Pleosporomycetidae</taxon>
        <taxon>Pleosporales</taxon>
        <taxon>Massarineae</taxon>
        <taxon>Didymosphaeriaceae</taxon>
        <taxon>Karstenula</taxon>
    </lineage>
</organism>
<sequence length="200" mass="21915">MAPGTLSSRHKELGGSVTSSKIRKPTAATALTTKNAERAYLITVAFNDKGYSVGRSKGSTEPFPDFGDSTGVAGSLGEAHCTCMLHCQHRVCKRIRDKSQGDLVPSCPHPRTCRELLRSRHGLRPLHLVRAPSQSLPPWLRYAGRGPRRAPTPTPAVAFRDISRGYDIICELQSSTWSPSSRAVIVMIYMPQHEVAKIIL</sequence>
<keyword evidence="3" id="KW-1185">Reference proteome</keyword>
<dbReference type="Proteomes" id="UP000799764">
    <property type="component" value="Unassembled WGS sequence"/>
</dbReference>
<evidence type="ECO:0000313" key="2">
    <source>
        <dbReference type="EMBL" id="KAF2439836.1"/>
    </source>
</evidence>
<evidence type="ECO:0000313" key="3">
    <source>
        <dbReference type="Proteomes" id="UP000799764"/>
    </source>
</evidence>
<comment type="caution">
    <text evidence="2">The sequence shown here is derived from an EMBL/GenBank/DDBJ whole genome shotgun (WGS) entry which is preliminary data.</text>
</comment>
<proteinExistence type="predicted"/>
<name>A0A9P4U7H5_9PLEO</name>
<reference evidence="2" key="1">
    <citation type="journal article" date="2020" name="Stud. Mycol.">
        <title>101 Dothideomycetes genomes: a test case for predicting lifestyles and emergence of pathogens.</title>
        <authorList>
            <person name="Haridas S."/>
            <person name="Albert R."/>
            <person name="Binder M."/>
            <person name="Bloem J."/>
            <person name="Labutti K."/>
            <person name="Salamov A."/>
            <person name="Andreopoulos B."/>
            <person name="Baker S."/>
            <person name="Barry K."/>
            <person name="Bills G."/>
            <person name="Bluhm B."/>
            <person name="Cannon C."/>
            <person name="Castanera R."/>
            <person name="Culley D."/>
            <person name="Daum C."/>
            <person name="Ezra D."/>
            <person name="Gonzalez J."/>
            <person name="Henrissat B."/>
            <person name="Kuo A."/>
            <person name="Liang C."/>
            <person name="Lipzen A."/>
            <person name="Lutzoni F."/>
            <person name="Magnuson J."/>
            <person name="Mondo S."/>
            <person name="Nolan M."/>
            <person name="Ohm R."/>
            <person name="Pangilinan J."/>
            <person name="Park H.-J."/>
            <person name="Ramirez L."/>
            <person name="Alfaro M."/>
            <person name="Sun H."/>
            <person name="Tritt A."/>
            <person name="Yoshinaga Y."/>
            <person name="Zwiers L.-H."/>
            <person name="Turgeon B."/>
            <person name="Goodwin S."/>
            <person name="Spatafora J."/>
            <person name="Crous P."/>
            <person name="Grigoriev I."/>
        </authorList>
    </citation>
    <scope>NUCLEOTIDE SEQUENCE</scope>
    <source>
        <strain evidence="2">CBS 690.94</strain>
    </source>
</reference>
<protein>
    <submittedName>
        <fullName evidence="2">Uncharacterized protein</fullName>
    </submittedName>
</protein>
<feature type="region of interest" description="Disordered" evidence="1">
    <location>
        <begin position="1"/>
        <end position="24"/>
    </location>
</feature>
<gene>
    <name evidence="2" type="ORF">P171DRAFT_447821</name>
</gene>
<dbReference type="EMBL" id="MU001508">
    <property type="protein sequence ID" value="KAF2439836.1"/>
    <property type="molecule type" value="Genomic_DNA"/>
</dbReference>